<gene>
    <name evidence="1" type="ORF">CFP56_038441</name>
</gene>
<dbReference type="AlphaFoldDB" id="A0AAW0J273"/>
<keyword evidence="2" id="KW-1185">Reference proteome</keyword>
<evidence type="ECO:0000313" key="2">
    <source>
        <dbReference type="Proteomes" id="UP000237347"/>
    </source>
</evidence>
<dbReference type="EMBL" id="PKMF04000725">
    <property type="protein sequence ID" value="KAK7820797.1"/>
    <property type="molecule type" value="Genomic_DNA"/>
</dbReference>
<proteinExistence type="predicted"/>
<organism evidence="1 2">
    <name type="scientific">Quercus suber</name>
    <name type="common">Cork oak</name>
    <dbReference type="NCBI Taxonomy" id="58331"/>
    <lineage>
        <taxon>Eukaryota</taxon>
        <taxon>Viridiplantae</taxon>
        <taxon>Streptophyta</taxon>
        <taxon>Embryophyta</taxon>
        <taxon>Tracheophyta</taxon>
        <taxon>Spermatophyta</taxon>
        <taxon>Magnoliopsida</taxon>
        <taxon>eudicotyledons</taxon>
        <taxon>Gunneridae</taxon>
        <taxon>Pentapetalae</taxon>
        <taxon>rosids</taxon>
        <taxon>fabids</taxon>
        <taxon>Fagales</taxon>
        <taxon>Fagaceae</taxon>
        <taxon>Quercus</taxon>
    </lineage>
</organism>
<reference evidence="1 2" key="1">
    <citation type="journal article" date="2018" name="Sci. Data">
        <title>The draft genome sequence of cork oak.</title>
        <authorList>
            <person name="Ramos A.M."/>
            <person name="Usie A."/>
            <person name="Barbosa P."/>
            <person name="Barros P.M."/>
            <person name="Capote T."/>
            <person name="Chaves I."/>
            <person name="Simoes F."/>
            <person name="Abreu I."/>
            <person name="Carrasquinho I."/>
            <person name="Faro C."/>
            <person name="Guimaraes J.B."/>
            <person name="Mendonca D."/>
            <person name="Nobrega F."/>
            <person name="Rodrigues L."/>
            <person name="Saibo N.J.M."/>
            <person name="Varela M.C."/>
            <person name="Egas C."/>
            <person name="Matos J."/>
            <person name="Miguel C.M."/>
            <person name="Oliveira M.M."/>
            <person name="Ricardo C.P."/>
            <person name="Goncalves S."/>
        </authorList>
    </citation>
    <scope>NUCLEOTIDE SEQUENCE [LARGE SCALE GENOMIC DNA]</scope>
    <source>
        <strain evidence="2">cv. HL8</strain>
    </source>
</reference>
<sequence length="87" mass="9917">MVWTCGIDLHSHLVPPISTVTQSLIRRCCVLKDQSVPMEVPIAVVPPWMRKAKKEKERLMLVAKNRERKIPEELNSSVSLEIGEVKI</sequence>
<comment type="caution">
    <text evidence="1">The sequence shown here is derived from an EMBL/GenBank/DDBJ whole genome shotgun (WGS) entry which is preliminary data.</text>
</comment>
<name>A0AAW0J273_QUESU</name>
<dbReference type="Proteomes" id="UP000237347">
    <property type="component" value="Unassembled WGS sequence"/>
</dbReference>
<evidence type="ECO:0000313" key="1">
    <source>
        <dbReference type="EMBL" id="KAK7820797.1"/>
    </source>
</evidence>
<accession>A0AAW0J273</accession>
<protein>
    <submittedName>
        <fullName evidence="1">Uncharacterized protein</fullName>
    </submittedName>
</protein>